<dbReference type="SUPFAM" id="SSF111369">
    <property type="entry name" value="HlyD-like secretion proteins"/>
    <property type="match status" value="1"/>
</dbReference>
<evidence type="ECO:0000313" key="7">
    <source>
        <dbReference type="EMBL" id="MFC4655861.1"/>
    </source>
</evidence>
<dbReference type="Pfam" id="PF25876">
    <property type="entry name" value="HH_MFP_RND"/>
    <property type="match status" value="1"/>
</dbReference>
<dbReference type="InterPro" id="IPR006143">
    <property type="entry name" value="RND_pump_MFP"/>
</dbReference>
<evidence type="ECO:0000259" key="3">
    <source>
        <dbReference type="Pfam" id="PF25876"/>
    </source>
</evidence>
<feature type="domain" description="Multidrug resistance protein MdtA-like alpha-helical hairpin" evidence="3">
    <location>
        <begin position="81"/>
        <end position="139"/>
    </location>
</feature>
<proteinExistence type="inferred from homology"/>
<dbReference type="Gene3D" id="2.40.30.170">
    <property type="match status" value="1"/>
</dbReference>
<dbReference type="Pfam" id="PF25975">
    <property type="entry name" value="CzcB_C"/>
    <property type="match status" value="1"/>
</dbReference>
<dbReference type="EMBL" id="JBHSGB010000010">
    <property type="protein sequence ID" value="MFC4655861.1"/>
    <property type="molecule type" value="Genomic_DNA"/>
</dbReference>
<protein>
    <submittedName>
        <fullName evidence="7">Efflux RND transporter periplasmic adaptor subunit</fullName>
    </submittedName>
</protein>
<accession>A0ABV9JNQ8</accession>
<evidence type="ECO:0000259" key="5">
    <source>
        <dbReference type="Pfam" id="PF25954"/>
    </source>
</evidence>
<keyword evidence="8" id="KW-1185">Reference proteome</keyword>
<dbReference type="InterPro" id="IPR058649">
    <property type="entry name" value="CzcB_C"/>
</dbReference>
<dbReference type="InterPro" id="IPR058624">
    <property type="entry name" value="MdtA-like_HH"/>
</dbReference>
<dbReference type="InterPro" id="IPR058625">
    <property type="entry name" value="MdtA-like_BSH"/>
</dbReference>
<comment type="caution">
    <text evidence="7">The sequence shown here is derived from an EMBL/GenBank/DDBJ whole genome shotgun (WGS) entry which is preliminary data.</text>
</comment>
<gene>
    <name evidence="7" type="ORF">ACFO3I_12670</name>
</gene>
<feature type="domain" description="CusB-like beta-barrel" evidence="5">
    <location>
        <begin position="179"/>
        <end position="250"/>
    </location>
</feature>
<sequence length="347" mass="36984">MSQFMAMGEASQHMQPPPESVSVYSAEQQSWPHTYQAIGTVLADEGIVIAAEVAGRVKKISFSNGQQVKAGDVLVQQDTSNEQAQLRAADARLKLAKTSYDRLVQLRKTNIATQSELDSGKQQLDSAQGDVDNLKATLAKKSIRAPFDGKVGIRQVDLGADLQVGTAIVSLQATNKVRVNFPVPQHWLTSMKKGLPVSVSVNQGAAVVNGEITAIGAEINTSTRNAIVQSILENTGDVLVPGMAVNATVTLSDPLQVLVVPSTAIIYAPFGDTVFVVEKDDKGGLKARQQFVRLGKARGDFVEVLDGVKADEQVVSAGAFKLYTGQAVVISKTVTPEFKTQQQPADS</sequence>
<feature type="domain" description="CzcB-like C-terminal circularly permuted SH3-like" evidence="6">
    <location>
        <begin position="259"/>
        <end position="322"/>
    </location>
</feature>
<dbReference type="PANTHER" id="PTHR30469">
    <property type="entry name" value="MULTIDRUG RESISTANCE PROTEIN MDTA"/>
    <property type="match status" value="1"/>
</dbReference>
<dbReference type="Gene3D" id="2.40.50.100">
    <property type="match status" value="1"/>
</dbReference>
<dbReference type="Pfam" id="PF25917">
    <property type="entry name" value="BSH_RND"/>
    <property type="match status" value="1"/>
</dbReference>
<evidence type="ECO:0000256" key="2">
    <source>
        <dbReference type="SAM" id="MobiDB-lite"/>
    </source>
</evidence>
<name>A0ABV9JNQ8_9GAMM</name>
<dbReference type="NCBIfam" id="TIGR01730">
    <property type="entry name" value="RND_mfp"/>
    <property type="match status" value="1"/>
</dbReference>
<dbReference type="InterPro" id="IPR058792">
    <property type="entry name" value="Beta-barrel_RND_2"/>
</dbReference>
<dbReference type="PANTHER" id="PTHR30469:SF11">
    <property type="entry name" value="BLL4320 PROTEIN"/>
    <property type="match status" value="1"/>
</dbReference>
<dbReference type="Proteomes" id="UP001595962">
    <property type="component" value="Unassembled WGS sequence"/>
</dbReference>
<comment type="similarity">
    <text evidence="1">Belongs to the membrane fusion protein (MFP) (TC 8.A.1) family.</text>
</comment>
<reference evidence="8" key="1">
    <citation type="journal article" date="2019" name="Int. J. Syst. Evol. Microbiol.">
        <title>The Global Catalogue of Microorganisms (GCM) 10K type strain sequencing project: providing services to taxonomists for standard genome sequencing and annotation.</title>
        <authorList>
            <consortium name="The Broad Institute Genomics Platform"/>
            <consortium name="The Broad Institute Genome Sequencing Center for Infectious Disease"/>
            <person name="Wu L."/>
            <person name="Ma J."/>
        </authorList>
    </citation>
    <scope>NUCLEOTIDE SEQUENCE [LARGE SCALE GENOMIC DNA]</scope>
    <source>
        <strain evidence="8">DT28</strain>
    </source>
</reference>
<dbReference type="RefSeq" id="WP_377334355.1">
    <property type="nucleotide sequence ID" value="NZ_JBHSGB010000010.1"/>
</dbReference>
<evidence type="ECO:0000313" key="8">
    <source>
        <dbReference type="Proteomes" id="UP001595962"/>
    </source>
</evidence>
<dbReference type="Gene3D" id="1.10.287.470">
    <property type="entry name" value="Helix hairpin bin"/>
    <property type="match status" value="1"/>
</dbReference>
<evidence type="ECO:0000259" key="6">
    <source>
        <dbReference type="Pfam" id="PF25975"/>
    </source>
</evidence>
<evidence type="ECO:0000259" key="4">
    <source>
        <dbReference type="Pfam" id="PF25917"/>
    </source>
</evidence>
<evidence type="ECO:0000256" key="1">
    <source>
        <dbReference type="ARBA" id="ARBA00009477"/>
    </source>
</evidence>
<dbReference type="Gene3D" id="2.40.420.20">
    <property type="match status" value="1"/>
</dbReference>
<feature type="region of interest" description="Disordered" evidence="2">
    <location>
        <begin position="1"/>
        <end position="21"/>
    </location>
</feature>
<organism evidence="7 8">
    <name type="scientific">Rheinheimera marina</name>
    <dbReference type="NCBI Taxonomy" id="1774958"/>
    <lineage>
        <taxon>Bacteria</taxon>
        <taxon>Pseudomonadati</taxon>
        <taxon>Pseudomonadota</taxon>
        <taxon>Gammaproteobacteria</taxon>
        <taxon>Chromatiales</taxon>
        <taxon>Chromatiaceae</taxon>
        <taxon>Rheinheimera</taxon>
    </lineage>
</organism>
<dbReference type="Pfam" id="PF25954">
    <property type="entry name" value="Beta-barrel_RND_2"/>
    <property type="match status" value="1"/>
</dbReference>
<feature type="domain" description="Multidrug resistance protein MdtA-like barrel-sandwich hybrid" evidence="4">
    <location>
        <begin position="49"/>
        <end position="166"/>
    </location>
</feature>